<dbReference type="Gene3D" id="1.10.12.10">
    <property type="entry name" value="Lyase 2-enoyl-coa Hydratase, Chain A, domain 2"/>
    <property type="match status" value="1"/>
</dbReference>
<dbReference type="InterPro" id="IPR029045">
    <property type="entry name" value="ClpP/crotonase-like_dom_sf"/>
</dbReference>
<dbReference type="GO" id="GO:0016853">
    <property type="term" value="F:isomerase activity"/>
    <property type="evidence" value="ECO:0007669"/>
    <property type="project" value="UniProtKB-KW"/>
</dbReference>
<comment type="similarity">
    <text evidence="1 2">Belongs to the enoyl-CoA hydratase/isomerase family.</text>
</comment>
<accession>A0A6S7F908</accession>
<evidence type="ECO:0000313" key="3">
    <source>
        <dbReference type="EMBL" id="CAB3937786.1"/>
    </source>
</evidence>
<evidence type="ECO:0000313" key="4">
    <source>
        <dbReference type="Proteomes" id="UP000494183"/>
    </source>
</evidence>
<dbReference type="AlphaFoldDB" id="A0A6S7F908"/>
<dbReference type="InterPro" id="IPR001753">
    <property type="entry name" value="Enoyl-CoA_hydra/iso"/>
</dbReference>
<dbReference type="PANTHER" id="PTHR43802:SF1">
    <property type="entry name" value="IP11341P-RELATED"/>
    <property type="match status" value="1"/>
</dbReference>
<protein>
    <submittedName>
        <fullName evidence="3">1,2-epoxyphenylacetyl-CoA isomerase</fullName>
        <ecNumber evidence="3">5.3.3.18</ecNumber>
    </submittedName>
</protein>
<dbReference type="InterPro" id="IPR018376">
    <property type="entry name" value="Enoyl-CoA_hyd/isom_CS"/>
</dbReference>
<dbReference type="PROSITE" id="PS00166">
    <property type="entry name" value="ENOYL_COA_HYDRATASE"/>
    <property type="match status" value="1"/>
</dbReference>
<gene>
    <name evidence="3" type="primary">paaG_6</name>
    <name evidence="3" type="ORF">LMG6000_05517</name>
</gene>
<proteinExistence type="inferred from homology"/>
<reference evidence="3 4" key="1">
    <citation type="submission" date="2020-04" db="EMBL/GenBank/DDBJ databases">
        <authorList>
            <person name="De Canck E."/>
        </authorList>
    </citation>
    <scope>NUCLEOTIDE SEQUENCE [LARGE SCALE GENOMIC DNA]</scope>
    <source>
        <strain evidence="3 4">LMG 6000</strain>
    </source>
</reference>
<dbReference type="InterPro" id="IPR014748">
    <property type="entry name" value="Enoyl-CoA_hydra_C"/>
</dbReference>
<dbReference type="PANTHER" id="PTHR43802">
    <property type="entry name" value="ENOYL-COA HYDRATASE"/>
    <property type="match status" value="1"/>
</dbReference>
<keyword evidence="4" id="KW-1185">Reference proteome</keyword>
<keyword evidence="3" id="KW-0413">Isomerase</keyword>
<dbReference type="CDD" id="cd06558">
    <property type="entry name" value="crotonase-like"/>
    <property type="match status" value="1"/>
</dbReference>
<dbReference type="SUPFAM" id="SSF52096">
    <property type="entry name" value="ClpP/crotonase"/>
    <property type="match status" value="1"/>
</dbReference>
<dbReference type="Pfam" id="PF00378">
    <property type="entry name" value="ECH_1"/>
    <property type="match status" value="1"/>
</dbReference>
<organism evidence="3 4">
    <name type="scientific">Achromobacter insolitus</name>
    <dbReference type="NCBI Taxonomy" id="217204"/>
    <lineage>
        <taxon>Bacteria</taxon>
        <taxon>Pseudomonadati</taxon>
        <taxon>Pseudomonadota</taxon>
        <taxon>Betaproteobacteria</taxon>
        <taxon>Burkholderiales</taxon>
        <taxon>Alcaligenaceae</taxon>
        <taxon>Achromobacter</taxon>
    </lineage>
</organism>
<name>A0A6S7F908_9BURK</name>
<dbReference type="Gene3D" id="3.90.226.10">
    <property type="entry name" value="2-enoyl-CoA Hydratase, Chain A, domain 1"/>
    <property type="match status" value="1"/>
</dbReference>
<evidence type="ECO:0000256" key="1">
    <source>
        <dbReference type="ARBA" id="ARBA00005254"/>
    </source>
</evidence>
<evidence type="ECO:0000256" key="2">
    <source>
        <dbReference type="RuleBase" id="RU003707"/>
    </source>
</evidence>
<dbReference type="EC" id="5.3.3.18" evidence="3"/>
<sequence>MQVISSEFKTVLYAVEGGVATITLNRPAQRNALDLTMREELAHLVGEIRRDRGVRVVILAGAGGAFCSGGDISTMGCGGSAEQAHERMASLLVTIEGLITLDRPVIAAVDGAAYGAGLGLALTADLILASPRARFCLSFLRLGAIPDCATLYTLPRMVGLQRAKELAFSTREFQAQEARDMGIVFEIQPQERIHQRARQIAQSMAELPMAALAITKRAFNASLNSDLNTMLDLEAAGQGVARSTDYHREAAGRFLDKVAQRFQWPTADAV</sequence>
<dbReference type="Proteomes" id="UP000494183">
    <property type="component" value="Unassembled WGS sequence"/>
</dbReference>
<dbReference type="EMBL" id="CADILH010000011">
    <property type="protein sequence ID" value="CAB3937786.1"/>
    <property type="molecule type" value="Genomic_DNA"/>
</dbReference>